<evidence type="ECO:0000313" key="1">
    <source>
        <dbReference type="Proteomes" id="UP000694864"/>
    </source>
</evidence>
<reference evidence="2" key="2">
    <citation type="submission" date="2025-08" db="UniProtKB">
        <authorList>
            <consortium name="RefSeq"/>
        </authorList>
    </citation>
    <scope>IDENTIFICATION</scope>
    <source>
        <tissue evidence="2">Leaf</tissue>
    </source>
</reference>
<dbReference type="Proteomes" id="UP000694864">
    <property type="component" value="Chromosome 9"/>
</dbReference>
<dbReference type="GeneID" id="104712272"/>
<evidence type="ECO:0000313" key="2">
    <source>
        <dbReference type="RefSeq" id="XP_010427432.1"/>
    </source>
</evidence>
<dbReference type="PANTHER" id="PTHR14379:SF3">
    <property type="entry name" value="MEIOSIS REGULATOR AND MRNA STABILITY FACTOR 1"/>
    <property type="match status" value="1"/>
</dbReference>
<dbReference type="InterPro" id="IPR024768">
    <property type="entry name" value="Marf1"/>
</dbReference>
<organism evidence="1 2">
    <name type="scientific">Camelina sativa</name>
    <name type="common">False flax</name>
    <name type="synonym">Myagrum sativum</name>
    <dbReference type="NCBI Taxonomy" id="90675"/>
    <lineage>
        <taxon>Eukaryota</taxon>
        <taxon>Viridiplantae</taxon>
        <taxon>Streptophyta</taxon>
        <taxon>Embryophyta</taxon>
        <taxon>Tracheophyta</taxon>
        <taxon>Spermatophyta</taxon>
        <taxon>Magnoliopsida</taxon>
        <taxon>eudicotyledons</taxon>
        <taxon>Gunneridae</taxon>
        <taxon>Pentapetalae</taxon>
        <taxon>rosids</taxon>
        <taxon>malvids</taxon>
        <taxon>Brassicales</taxon>
        <taxon>Brassicaceae</taxon>
        <taxon>Camelineae</taxon>
        <taxon>Camelina</taxon>
    </lineage>
</organism>
<dbReference type="RefSeq" id="XP_010427432.1">
    <property type="nucleotide sequence ID" value="XM_010429130.2"/>
</dbReference>
<sequence>MSSLASKFSEAEIGVFWDLDDCPIPSDQTPASIYANIKLALKNIGYNGRITMYAYSLGEQKNEDFESINIKLIERDSSRSKMKVMFKDVYMWGILHRDEPTNLMVISDISEQVNIVEALEHLSQKENNILLASPQNLSEEVIPGSSVWLWALLSTGGSPINNQLGQVATPSPSCLSCAKRRQKRQLKRQLKKRKLSNPEH</sequence>
<accession>A0ABM0TJS6</accession>
<gene>
    <name evidence="2" type="primary">LOC104712272</name>
</gene>
<dbReference type="PANTHER" id="PTHR14379">
    <property type="entry name" value="LIMKAIN B LKAP"/>
    <property type="match status" value="1"/>
</dbReference>
<protein>
    <submittedName>
        <fullName evidence="2">Uncharacterized protein LOC104712272</fullName>
    </submittedName>
</protein>
<keyword evidence="1" id="KW-1185">Reference proteome</keyword>
<reference evidence="1" key="1">
    <citation type="journal article" date="2014" name="Nat. Commun.">
        <title>The emerging biofuel crop Camelina sativa retains a highly undifferentiated hexaploid genome structure.</title>
        <authorList>
            <person name="Kagale S."/>
            <person name="Koh C."/>
            <person name="Nixon J."/>
            <person name="Bollina V."/>
            <person name="Clarke W.E."/>
            <person name="Tuteja R."/>
            <person name="Spillane C."/>
            <person name="Robinson S.J."/>
            <person name="Links M.G."/>
            <person name="Clarke C."/>
            <person name="Higgins E.E."/>
            <person name="Huebert T."/>
            <person name="Sharpe A.G."/>
            <person name="Parkin I.A."/>
        </authorList>
    </citation>
    <scope>NUCLEOTIDE SEQUENCE [LARGE SCALE GENOMIC DNA]</scope>
    <source>
        <strain evidence="1">cv. DH55</strain>
    </source>
</reference>
<proteinExistence type="predicted"/>
<name>A0ABM0TJS6_CAMSA</name>
<dbReference type="CDD" id="cd10910">
    <property type="entry name" value="PIN_limkain_b1_N_like"/>
    <property type="match status" value="1"/>
</dbReference>